<keyword evidence="2" id="KW-1185">Reference proteome</keyword>
<dbReference type="AlphaFoldDB" id="A0A5C3L576"/>
<gene>
    <name evidence="1" type="ORF">FA15DRAFT_702096</name>
</gene>
<accession>A0A5C3L576</accession>
<sequence>MCLARVHRVQFLHCRQQPKHQYVTTNSDLCVDSAAYTNYPTFNTVAQAAPIEDNCWTTCRICDDGGDAAGLMQDILRRDNRTRFFLSLAEAVQYLTSFAQIRSQN</sequence>
<evidence type="ECO:0000313" key="2">
    <source>
        <dbReference type="Proteomes" id="UP000307440"/>
    </source>
</evidence>
<organism evidence="1 2">
    <name type="scientific">Coprinopsis marcescibilis</name>
    <name type="common">Agaric fungus</name>
    <name type="synonym">Psathyrella marcescibilis</name>
    <dbReference type="NCBI Taxonomy" id="230819"/>
    <lineage>
        <taxon>Eukaryota</taxon>
        <taxon>Fungi</taxon>
        <taxon>Dikarya</taxon>
        <taxon>Basidiomycota</taxon>
        <taxon>Agaricomycotina</taxon>
        <taxon>Agaricomycetes</taxon>
        <taxon>Agaricomycetidae</taxon>
        <taxon>Agaricales</taxon>
        <taxon>Agaricineae</taxon>
        <taxon>Psathyrellaceae</taxon>
        <taxon>Coprinopsis</taxon>
    </lineage>
</organism>
<reference evidence="1 2" key="1">
    <citation type="journal article" date="2019" name="Nat. Ecol. Evol.">
        <title>Megaphylogeny resolves global patterns of mushroom evolution.</title>
        <authorList>
            <person name="Varga T."/>
            <person name="Krizsan K."/>
            <person name="Foldi C."/>
            <person name="Dima B."/>
            <person name="Sanchez-Garcia M."/>
            <person name="Sanchez-Ramirez S."/>
            <person name="Szollosi G.J."/>
            <person name="Szarkandi J.G."/>
            <person name="Papp V."/>
            <person name="Albert L."/>
            <person name="Andreopoulos W."/>
            <person name="Angelini C."/>
            <person name="Antonin V."/>
            <person name="Barry K.W."/>
            <person name="Bougher N.L."/>
            <person name="Buchanan P."/>
            <person name="Buyck B."/>
            <person name="Bense V."/>
            <person name="Catcheside P."/>
            <person name="Chovatia M."/>
            <person name="Cooper J."/>
            <person name="Damon W."/>
            <person name="Desjardin D."/>
            <person name="Finy P."/>
            <person name="Geml J."/>
            <person name="Haridas S."/>
            <person name="Hughes K."/>
            <person name="Justo A."/>
            <person name="Karasinski D."/>
            <person name="Kautmanova I."/>
            <person name="Kiss B."/>
            <person name="Kocsube S."/>
            <person name="Kotiranta H."/>
            <person name="LaButti K.M."/>
            <person name="Lechner B.E."/>
            <person name="Liimatainen K."/>
            <person name="Lipzen A."/>
            <person name="Lukacs Z."/>
            <person name="Mihaltcheva S."/>
            <person name="Morgado L.N."/>
            <person name="Niskanen T."/>
            <person name="Noordeloos M.E."/>
            <person name="Ohm R.A."/>
            <person name="Ortiz-Santana B."/>
            <person name="Ovrebo C."/>
            <person name="Racz N."/>
            <person name="Riley R."/>
            <person name="Savchenko A."/>
            <person name="Shiryaev A."/>
            <person name="Soop K."/>
            <person name="Spirin V."/>
            <person name="Szebenyi C."/>
            <person name="Tomsovsky M."/>
            <person name="Tulloss R.E."/>
            <person name="Uehling J."/>
            <person name="Grigoriev I.V."/>
            <person name="Vagvolgyi C."/>
            <person name="Papp T."/>
            <person name="Martin F.M."/>
            <person name="Miettinen O."/>
            <person name="Hibbett D.S."/>
            <person name="Nagy L.G."/>
        </authorList>
    </citation>
    <scope>NUCLEOTIDE SEQUENCE [LARGE SCALE GENOMIC DNA]</scope>
    <source>
        <strain evidence="1 2">CBS 121175</strain>
    </source>
</reference>
<dbReference type="EMBL" id="ML210166">
    <property type="protein sequence ID" value="TFK27286.1"/>
    <property type="molecule type" value="Genomic_DNA"/>
</dbReference>
<protein>
    <submittedName>
        <fullName evidence="1">Uncharacterized protein</fullName>
    </submittedName>
</protein>
<name>A0A5C3L576_COPMA</name>
<dbReference type="Proteomes" id="UP000307440">
    <property type="component" value="Unassembled WGS sequence"/>
</dbReference>
<evidence type="ECO:0000313" key="1">
    <source>
        <dbReference type="EMBL" id="TFK27286.1"/>
    </source>
</evidence>
<proteinExistence type="predicted"/>